<gene>
    <name evidence="2" type="primary">RvY_15796-1</name>
    <name evidence="2" type="synonym">RvY_15796.1</name>
    <name evidence="2" type="ORF">RvY_15796</name>
</gene>
<dbReference type="Proteomes" id="UP000186922">
    <property type="component" value="Unassembled WGS sequence"/>
</dbReference>
<organism evidence="2 3">
    <name type="scientific">Ramazzottius varieornatus</name>
    <name type="common">Water bear</name>
    <name type="synonym">Tardigrade</name>
    <dbReference type="NCBI Taxonomy" id="947166"/>
    <lineage>
        <taxon>Eukaryota</taxon>
        <taxon>Metazoa</taxon>
        <taxon>Ecdysozoa</taxon>
        <taxon>Tardigrada</taxon>
        <taxon>Eutardigrada</taxon>
        <taxon>Parachela</taxon>
        <taxon>Hypsibioidea</taxon>
        <taxon>Ramazzottiidae</taxon>
        <taxon>Ramazzottius</taxon>
    </lineage>
</organism>
<comment type="caution">
    <text evidence="2">The sequence shown here is derived from an EMBL/GenBank/DDBJ whole genome shotgun (WGS) entry which is preliminary data.</text>
</comment>
<dbReference type="EMBL" id="BDGG01000012">
    <property type="protein sequence ID" value="GAV05704.1"/>
    <property type="molecule type" value="Genomic_DNA"/>
</dbReference>
<evidence type="ECO:0000313" key="2">
    <source>
        <dbReference type="EMBL" id="GAV05704.1"/>
    </source>
</evidence>
<feature type="region of interest" description="Disordered" evidence="1">
    <location>
        <begin position="1"/>
        <end position="52"/>
    </location>
</feature>
<proteinExistence type="predicted"/>
<reference evidence="2 3" key="1">
    <citation type="journal article" date="2016" name="Nat. Commun.">
        <title>Extremotolerant tardigrade genome and improved radiotolerance of human cultured cells by tardigrade-unique protein.</title>
        <authorList>
            <person name="Hashimoto T."/>
            <person name="Horikawa D.D."/>
            <person name="Saito Y."/>
            <person name="Kuwahara H."/>
            <person name="Kozuka-Hata H."/>
            <person name="Shin-I T."/>
            <person name="Minakuchi Y."/>
            <person name="Ohishi K."/>
            <person name="Motoyama A."/>
            <person name="Aizu T."/>
            <person name="Enomoto A."/>
            <person name="Kondo K."/>
            <person name="Tanaka S."/>
            <person name="Hara Y."/>
            <person name="Koshikawa S."/>
            <person name="Sagara H."/>
            <person name="Miura T."/>
            <person name="Yokobori S."/>
            <person name="Miyagawa K."/>
            <person name="Suzuki Y."/>
            <person name="Kubo T."/>
            <person name="Oyama M."/>
            <person name="Kohara Y."/>
            <person name="Fujiyama A."/>
            <person name="Arakawa K."/>
            <person name="Katayama T."/>
            <person name="Toyoda A."/>
            <person name="Kunieda T."/>
        </authorList>
    </citation>
    <scope>NUCLEOTIDE SEQUENCE [LARGE SCALE GENOMIC DNA]</scope>
    <source>
        <strain evidence="2 3">YOKOZUNA-1</strain>
    </source>
</reference>
<keyword evidence="3" id="KW-1185">Reference proteome</keyword>
<accession>A0A1D1W2W0</accession>
<protein>
    <recommendedName>
        <fullName evidence="4">F-box domain-containing protein</fullName>
    </recommendedName>
</protein>
<evidence type="ECO:0000313" key="3">
    <source>
        <dbReference type="Proteomes" id="UP000186922"/>
    </source>
</evidence>
<feature type="compositionally biased region" description="Basic residues" evidence="1">
    <location>
        <begin position="1"/>
        <end position="10"/>
    </location>
</feature>
<evidence type="ECO:0008006" key="4">
    <source>
        <dbReference type="Google" id="ProtNLM"/>
    </source>
</evidence>
<sequence>METRGKKRRQPALPNGMEQPPETSGQSSAKAGAEKRSKRKVPASEDEAQPEEFVSTRDIKDLWKEMGYSVLLEMFRHFEMNKRFEMSRVSKEWNTVLLNTALLTKHYLFVEDDAKCGMAIQHFQI</sequence>
<name>A0A1D1W2W0_RAMVA</name>
<evidence type="ECO:0000256" key="1">
    <source>
        <dbReference type="SAM" id="MobiDB-lite"/>
    </source>
</evidence>
<dbReference type="AlphaFoldDB" id="A0A1D1W2W0"/>